<reference evidence="2 3" key="1">
    <citation type="submission" date="2017-01" db="EMBL/GenBank/DDBJ databases">
        <title>Complete genome of Tateyamaria omphalii DOK1-4 isolated from seawater in Dokdo.</title>
        <authorList>
            <person name="Kim J.H."/>
            <person name="Chi W.-J."/>
        </authorList>
    </citation>
    <scope>NUCLEOTIDE SEQUENCE [LARGE SCALE GENOMIC DNA]</scope>
    <source>
        <strain evidence="2 3">DOK1-4</strain>
    </source>
</reference>
<feature type="chain" id="PRO_5012049219" evidence="1">
    <location>
        <begin position="20"/>
        <end position="142"/>
    </location>
</feature>
<protein>
    <submittedName>
        <fullName evidence="2">Uncharacterized protein</fullName>
    </submittedName>
</protein>
<keyword evidence="3" id="KW-1185">Reference proteome</keyword>
<evidence type="ECO:0000256" key="1">
    <source>
        <dbReference type="SAM" id="SignalP"/>
    </source>
</evidence>
<name>A0A1P8MWF6_9RHOB</name>
<evidence type="ECO:0000313" key="3">
    <source>
        <dbReference type="Proteomes" id="UP000186336"/>
    </source>
</evidence>
<feature type="signal peptide" evidence="1">
    <location>
        <begin position="1"/>
        <end position="19"/>
    </location>
</feature>
<dbReference type="EMBL" id="CP019312">
    <property type="protein sequence ID" value="APX12348.1"/>
    <property type="molecule type" value="Genomic_DNA"/>
</dbReference>
<proteinExistence type="predicted"/>
<dbReference type="AlphaFoldDB" id="A0A1P8MWF6"/>
<dbReference type="Proteomes" id="UP000186336">
    <property type="component" value="Chromosome"/>
</dbReference>
<gene>
    <name evidence="2" type="ORF">BWR18_12160</name>
</gene>
<accession>A0A1P8MWF6</accession>
<dbReference type="OrthoDB" id="7862366at2"/>
<evidence type="ECO:0000313" key="2">
    <source>
        <dbReference type="EMBL" id="APX12348.1"/>
    </source>
</evidence>
<dbReference type="RefSeq" id="WP_076628577.1">
    <property type="nucleotide sequence ID" value="NZ_CP019312.1"/>
</dbReference>
<dbReference type="STRING" id="299262.BWR18_12160"/>
<keyword evidence="1" id="KW-0732">Signal</keyword>
<organism evidence="2 3">
    <name type="scientific">Tateyamaria omphalii</name>
    <dbReference type="NCBI Taxonomy" id="299262"/>
    <lineage>
        <taxon>Bacteria</taxon>
        <taxon>Pseudomonadati</taxon>
        <taxon>Pseudomonadota</taxon>
        <taxon>Alphaproteobacteria</taxon>
        <taxon>Rhodobacterales</taxon>
        <taxon>Roseobacteraceae</taxon>
        <taxon>Tateyamaria</taxon>
    </lineage>
</organism>
<dbReference type="KEGG" id="tom:BWR18_12160"/>
<sequence>MLKPLSLAVLITLPTLGHAQDFVRRERFTIPVNQIDATSFEVIEADGAGGTQLWCAAGLYTRNVLGQRGGDLYIQTGRGDAVTAPGRKGVVFSTQPVDGAFSSFSQGVRRTGKVFSMTHAFSLCRDAPFLRVRTSDNRLVRR</sequence>